<evidence type="ECO:0000313" key="3">
    <source>
        <dbReference type="Proteomes" id="UP001498238"/>
    </source>
</evidence>
<dbReference type="EMBL" id="BAAAAF010000001">
    <property type="protein sequence ID" value="GAA0034293.1"/>
    <property type="molecule type" value="Genomic_DNA"/>
</dbReference>
<dbReference type="Proteomes" id="UP001498238">
    <property type="component" value="Unassembled WGS sequence"/>
</dbReference>
<comment type="caution">
    <text evidence="2">The sequence shown here is derived from an EMBL/GenBank/DDBJ whole genome shotgun (WGS) entry which is preliminary data.</text>
</comment>
<evidence type="ECO:0000256" key="1">
    <source>
        <dbReference type="SAM" id="MobiDB-lite"/>
    </source>
</evidence>
<name>A0ABN0SIU2_9MICO</name>
<feature type="compositionally biased region" description="Low complexity" evidence="1">
    <location>
        <begin position="54"/>
        <end position="63"/>
    </location>
</feature>
<protein>
    <submittedName>
        <fullName evidence="2">Uncharacterized protein</fullName>
    </submittedName>
</protein>
<organism evidence="2 3">
    <name type="scientific">Brevibacterium metallidurans</name>
    <dbReference type="NCBI Taxonomy" id="1482676"/>
    <lineage>
        <taxon>Bacteria</taxon>
        <taxon>Bacillati</taxon>
        <taxon>Actinomycetota</taxon>
        <taxon>Actinomycetes</taxon>
        <taxon>Micrococcales</taxon>
        <taxon>Brevibacteriaceae</taxon>
        <taxon>Brevibacterium</taxon>
    </lineage>
</organism>
<keyword evidence="3" id="KW-1185">Reference proteome</keyword>
<feature type="region of interest" description="Disordered" evidence="1">
    <location>
        <begin position="35"/>
        <end position="63"/>
    </location>
</feature>
<sequence length="83" mass="8594">MMLVCPVSLISVEPRHGKSPDRYRPRVGDALRSVGDAPNTAGATANWVADTPNGAAGTASTGGDAAQRLGCCCVMQWMPPPRA</sequence>
<evidence type="ECO:0000313" key="2">
    <source>
        <dbReference type="EMBL" id="GAA0034293.1"/>
    </source>
</evidence>
<reference evidence="2 3" key="1">
    <citation type="submission" date="2024-01" db="EMBL/GenBank/DDBJ databases">
        <title>Characterization of antibiotic resistant novel bacterial strains and their environmental applications.</title>
        <authorList>
            <person name="Manzoor S."/>
            <person name="Abbas S."/>
            <person name="Arshad M."/>
            <person name="Ahmed I."/>
        </authorList>
    </citation>
    <scope>NUCLEOTIDE SEQUENCE [LARGE SCALE GENOMIC DNA]</scope>
    <source>
        <strain evidence="2 3">NCCP-602</strain>
    </source>
</reference>
<gene>
    <name evidence="2" type="ORF">NCCP602_02540</name>
</gene>
<proteinExistence type="predicted"/>
<accession>A0ABN0SIU2</accession>